<gene>
    <name evidence="3" type="ORF">CFN78_16515</name>
</gene>
<comment type="caution">
    <text evidence="3">The sequence shown here is derived from an EMBL/GenBank/DDBJ whole genome shotgun (WGS) entry which is preliminary data.</text>
</comment>
<name>A0A263D125_9PSEU</name>
<dbReference type="SMR" id="A0A263D125"/>
<dbReference type="InterPro" id="IPR052342">
    <property type="entry name" value="MCH/BMMD"/>
</dbReference>
<evidence type="ECO:0000313" key="3">
    <source>
        <dbReference type="EMBL" id="OZM72140.1"/>
    </source>
</evidence>
<dbReference type="InterPro" id="IPR002539">
    <property type="entry name" value="MaoC-like_dom"/>
</dbReference>
<proteinExistence type="inferred from homology"/>
<dbReference type="RefSeq" id="WP_094863711.1">
    <property type="nucleotide sequence ID" value="NZ_NKYE01000009.1"/>
</dbReference>
<keyword evidence="4" id="KW-1185">Reference proteome</keyword>
<sequence>MSFGTFFDDVKVGEVYRHWPGKTISESEHQTFCLLTMVRHPIHLDAHHAKSATRLGQPLVIGSYVFSLLIGLSESDITGKALGHTGFDRVQHQAPVLHGDTIYGESEILNKENLVAKADRGKVSVETRAVNQNGVLVMSFRRNMILATREYRGKKIGPIG</sequence>
<organism evidence="3 4">
    <name type="scientific">Amycolatopsis antarctica</name>
    <dbReference type="NCBI Taxonomy" id="1854586"/>
    <lineage>
        <taxon>Bacteria</taxon>
        <taxon>Bacillati</taxon>
        <taxon>Actinomycetota</taxon>
        <taxon>Actinomycetes</taxon>
        <taxon>Pseudonocardiales</taxon>
        <taxon>Pseudonocardiaceae</taxon>
        <taxon>Amycolatopsis</taxon>
    </lineage>
</organism>
<protein>
    <submittedName>
        <fullName evidence="3">Dehydratase</fullName>
    </submittedName>
</protein>
<dbReference type="EMBL" id="NKYE01000009">
    <property type="protein sequence ID" value="OZM72140.1"/>
    <property type="molecule type" value="Genomic_DNA"/>
</dbReference>
<feature type="domain" description="MaoC-like" evidence="2">
    <location>
        <begin position="12"/>
        <end position="124"/>
    </location>
</feature>
<dbReference type="SUPFAM" id="SSF54637">
    <property type="entry name" value="Thioesterase/thiol ester dehydrase-isomerase"/>
    <property type="match status" value="1"/>
</dbReference>
<dbReference type="InterPro" id="IPR029069">
    <property type="entry name" value="HotDog_dom_sf"/>
</dbReference>
<reference evidence="3 4" key="1">
    <citation type="submission" date="2017-07" db="EMBL/GenBank/DDBJ databases">
        <title>Amycolatopsis antarcticus sp. nov., isolated from the surface of an Antarcticus brown macroalga.</title>
        <authorList>
            <person name="Wang J."/>
            <person name="Leiva S."/>
            <person name="Huang J."/>
            <person name="Huang Y."/>
        </authorList>
    </citation>
    <scope>NUCLEOTIDE SEQUENCE [LARGE SCALE GENOMIC DNA]</scope>
    <source>
        <strain evidence="3 4">AU-G6</strain>
    </source>
</reference>
<dbReference type="Gene3D" id="3.10.129.10">
    <property type="entry name" value="Hotdog Thioesterase"/>
    <property type="match status" value="1"/>
</dbReference>
<dbReference type="CDD" id="cd03451">
    <property type="entry name" value="FkbR2"/>
    <property type="match status" value="1"/>
</dbReference>
<evidence type="ECO:0000313" key="4">
    <source>
        <dbReference type="Proteomes" id="UP000242444"/>
    </source>
</evidence>
<comment type="similarity">
    <text evidence="1">Belongs to the enoyl-CoA hydratase/isomerase family.</text>
</comment>
<evidence type="ECO:0000259" key="2">
    <source>
        <dbReference type="Pfam" id="PF01575"/>
    </source>
</evidence>
<dbReference type="OrthoDB" id="9796589at2"/>
<dbReference type="AlphaFoldDB" id="A0A263D125"/>
<evidence type="ECO:0000256" key="1">
    <source>
        <dbReference type="ARBA" id="ARBA00005254"/>
    </source>
</evidence>
<dbReference type="PANTHER" id="PTHR43664:SF1">
    <property type="entry name" value="BETA-METHYLMALYL-COA DEHYDRATASE"/>
    <property type="match status" value="1"/>
</dbReference>
<dbReference type="PANTHER" id="PTHR43664">
    <property type="entry name" value="MONOAMINE OXIDASE-RELATED"/>
    <property type="match status" value="1"/>
</dbReference>
<dbReference type="InParanoid" id="A0A263D125"/>
<dbReference type="Proteomes" id="UP000242444">
    <property type="component" value="Unassembled WGS sequence"/>
</dbReference>
<accession>A0A263D125</accession>
<dbReference type="Pfam" id="PF01575">
    <property type="entry name" value="MaoC_dehydratas"/>
    <property type="match status" value="1"/>
</dbReference>